<feature type="region of interest" description="Disordered" evidence="4">
    <location>
        <begin position="358"/>
        <end position="392"/>
    </location>
</feature>
<comment type="caution">
    <text evidence="7">The sequence shown here is derived from an EMBL/GenBank/DDBJ whole genome shotgun (WGS) entry which is preliminary data.</text>
</comment>
<dbReference type="Pfam" id="PF04825">
    <property type="entry name" value="Rad21_Rec8_N"/>
    <property type="match status" value="1"/>
</dbReference>
<dbReference type="InterPro" id="IPR039781">
    <property type="entry name" value="Rad21/Rec8-like"/>
</dbReference>
<dbReference type="Proteomes" id="UP001604336">
    <property type="component" value="Unassembled WGS sequence"/>
</dbReference>
<dbReference type="InterPro" id="IPR006910">
    <property type="entry name" value="Rad21_Rec8_N"/>
</dbReference>
<dbReference type="InterPro" id="IPR036390">
    <property type="entry name" value="WH_DNA-bd_sf"/>
</dbReference>
<feature type="compositionally biased region" description="Polar residues" evidence="4">
    <location>
        <begin position="358"/>
        <end position="370"/>
    </location>
</feature>
<dbReference type="InterPro" id="IPR023093">
    <property type="entry name" value="ScpA-like_C"/>
</dbReference>
<dbReference type="Pfam" id="PF04824">
    <property type="entry name" value="Rad21_Rec8"/>
    <property type="match status" value="1"/>
</dbReference>
<accession>A0ABD1UNV6</accession>
<feature type="compositionally biased region" description="Basic and acidic residues" evidence="4">
    <location>
        <begin position="233"/>
        <end position="265"/>
    </location>
</feature>
<proteinExistence type="inferred from homology"/>
<dbReference type="GO" id="GO:0005634">
    <property type="term" value="C:nucleus"/>
    <property type="evidence" value="ECO:0007669"/>
    <property type="project" value="UniProtKB-SubCell"/>
</dbReference>
<name>A0ABD1UNV6_9LAMI</name>
<evidence type="ECO:0000313" key="7">
    <source>
        <dbReference type="EMBL" id="KAL2526641.1"/>
    </source>
</evidence>
<feature type="domain" description="Rad21/Rec8-like protein N-terminal" evidence="6">
    <location>
        <begin position="1"/>
        <end position="93"/>
    </location>
</feature>
<dbReference type="Gene3D" id="1.10.10.580">
    <property type="entry name" value="Structural maintenance of chromosome 1. Chain E"/>
    <property type="match status" value="1"/>
</dbReference>
<evidence type="ECO:0000259" key="6">
    <source>
        <dbReference type="Pfam" id="PF04825"/>
    </source>
</evidence>
<dbReference type="AlphaFoldDB" id="A0ABD1UNV6"/>
<dbReference type="CDD" id="cd21793">
    <property type="entry name" value="Rad21_Rec8_M_AtSYN1-like"/>
    <property type="match status" value="1"/>
</dbReference>
<dbReference type="InterPro" id="IPR006909">
    <property type="entry name" value="Rad21/Rec8_C_eu"/>
</dbReference>
<dbReference type="PANTHER" id="PTHR12585:SF64">
    <property type="entry name" value="SISTER CHROMATID COHESION 1 PROTEIN 1"/>
    <property type="match status" value="1"/>
</dbReference>
<feature type="domain" description="Rad21/Rec8-like protein C-terminal eukaryotic" evidence="5">
    <location>
        <begin position="580"/>
        <end position="631"/>
    </location>
</feature>
<evidence type="ECO:0000256" key="2">
    <source>
        <dbReference type="ARBA" id="ARBA00009870"/>
    </source>
</evidence>
<organism evidence="7 8">
    <name type="scientific">Abeliophyllum distichum</name>
    <dbReference type="NCBI Taxonomy" id="126358"/>
    <lineage>
        <taxon>Eukaryota</taxon>
        <taxon>Viridiplantae</taxon>
        <taxon>Streptophyta</taxon>
        <taxon>Embryophyta</taxon>
        <taxon>Tracheophyta</taxon>
        <taxon>Spermatophyta</taxon>
        <taxon>Magnoliopsida</taxon>
        <taxon>eudicotyledons</taxon>
        <taxon>Gunneridae</taxon>
        <taxon>Pentapetalae</taxon>
        <taxon>asterids</taxon>
        <taxon>lamiids</taxon>
        <taxon>Lamiales</taxon>
        <taxon>Oleaceae</taxon>
        <taxon>Forsythieae</taxon>
        <taxon>Abeliophyllum</taxon>
    </lineage>
</organism>
<sequence>MFYSHQLLARKAPLGQIWMAATMHAKINRRKLDKLNIIRICEEILNPSVPMALRLSGILMGGVVIVYERKVKLFYDDVTHLLVEINEAWKVKAAPSDPTILPKGKSQARYNAVTLPVNREEDLGEIEQSMQYSNGTTMMGFQQSYIAMRLDNVDEPCLNQNPQGELNQDYHQVDAANITLNDSLHSHQADTSIFNHFERFDIEGDDETQWNFSQPEHPQIPCSLIPSPSPQEEPQKPDEIFEQHPEERVNQKSDENKEANQHDQMRQWPARRRARRPAALAMDDDQIIIPGHIYQSWLRNSSDIVSKRGRKRKNLNVMSTMKIARLMELPPVVLTEGLFAGNREVHYPAPLLELWLRSTQPPQDSPSGRTSVPKPPEASSSTPSERMHFMGPAGYPFEDTYSGIGSGSMRVSIEKNRENVNNNAMPPENILMGGLGDKLTSNGVGVTEANRLSASKANLMATPRNSTQVLDMISSHTIQKSIQEGLARKDPTLHLCTVETASIPLQRSYLGRQHPDASSDPNLKLARRSGNGFTPDNEFLVETGPTQTQQHPIINQPVDQITDSIRKQLKTHFDTPGSAKIESLNQLALGMNKKRAACLFYQTCVLATRDCIIVEQKEPYGEILISRGAKM</sequence>
<keyword evidence="3" id="KW-0539">Nucleus</keyword>
<dbReference type="EMBL" id="JBFOLK010000003">
    <property type="protein sequence ID" value="KAL2526641.1"/>
    <property type="molecule type" value="Genomic_DNA"/>
</dbReference>
<comment type="similarity">
    <text evidence="2">Belongs to the rad21 family.</text>
</comment>
<evidence type="ECO:0000256" key="4">
    <source>
        <dbReference type="SAM" id="MobiDB-lite"/>
    </source>
</evidence>
<evidence type="ECO:0000256" key="1">
    <source>
        <dbReference type="ARBA" id="ARBA00004123"/>
    </source>
</evidence>
<reference evidence="8" key="1">
    <citation type="submission" date="2024-07" db="EMBL/GenBank/DDBJ databases">
        <title>Two chromosome-level genome assemblies of Korean endemic species Abeliophyllum distichum and Forsythia ovata (Oleaceae).</title>
        <authorList>
            <person name="Jang H."/>
        </authorList>
    </citation>
    <scope>NUCLEOTIDE SEQUENCE [LARGE SCALE GENOMIC DNA]</scope>
</reference>
<dbReference type="SUPFAM" id="SSF46785">
    <property type="entry name" value="Winged helix' DNA-binding domain"/>
    <property type="match status" value="1"/>
</dbReference>
<feature type="region of interest" description="Disordered" evidence="4">
    <location>
        <begin position="208"/>
        <end position="272"/>
    </location>
</feature>
<gene>
    <name evidence="7" type="ORF">Adt_11695</name>
</gene>
<protein>
    <submittedName>
        <fullName evidence="7">Sister chromatid cohesion 1 protein 1</fullName>
    </submittedName>
</protein>
<evidence type="ECO:0000256" key="3">
    <source>
        <dbReference type="ARBA" id="ARBA00023242"/>
    </source>
</evidence>
<dbReference type="PANTHER" id="PTHR12585">
    <property type="entry name" value="SCC1 / RAD21 FAMILY MEMBER"/>
    <property type="match status" value="1"/>
</dbReference>
<evidence type="ECO:0000259" key="5">
    <source>
        <dbReference type="Pfam" id="PF04824"/>
    </source>
</evidence>
<keyword evidence="8" id="KW-1185">Reference proteome</keyword>
<evidence type="ECO:0000313" key="8">
    <source>
        <dbReference type="Proteomes" id="UP001604336"/>
    </source>
</evidence>
<comment type="subcellular location">
    <subcellularLocation>
        <location evidence="1">Nucleus</location>
    </subcellularLocation>
</comment>